<keyword evidence="3" id="KW-0804">Transcription</keyword>
<dbReference type="PROSITE" id="PS01124">
    <property type="entry name" value="HTH_ARAC_FAMILY_2"/>
    <property type="match status" value="1"/>
</dbReference>
<evidence type="ECO:0000256" key="3">
    <source>
        <dbReference type="ARBA" id="ARBA00023163"/>
    </source>
</evidence>
<feature type="transmembrane region" description="Helical" evidence="5">
    <location>
        <begin position="187"/>
        <end position="208"/>
    </location>
</feature>
<keyword evidence="8" id="KW-1185">Reference proteome</keyword>
<evidence type="ECO:0000259" key="6">
    <source>
        <dbReference type="PROSITE" id="PS01124"/>
    </source>
</evidence>
<evidence type="ECO:0000256" key="5">
    <source>
        <dbReference type="SAM" id="Phobius"/>
    </source>
</evidence>
<dbReference type="InterPro" id="IPR009057">
    <property type="entry name" value="Homeodomain-like_sf"/>
</dbReference>
<protein>
    <submittedName>
        <fullName evidence="7">AraC family transcriptional regulator</fullName>
    </submittedName>
</protein>
<feature type="transmembrane region" description="Helical" evidence="5">
    <location>
        <begin position="59"/>
        <end position="79"/>
    </location>
</feature>
<keyword evidence="1" id="KW-0805">Transcription regulation</keyword>
<feature type="transmembrane region" description="Helical" evidence="5">
    <location>
        <begin position="6"/>
        <end position="24"/>
    </location>
</feature>
<keyword evidence="5" id="KW-0812">Transmembrane</keyword>
<dbReference type="SMART" id="SM00342">
    <property type="entry name" value="HTH_ARAC"/>
    <property type="match status" value="1"/>
</dbReference>
<dbReference type="EMBL" id="CP124616">
    <property type="protein sequence ID" value="WGW04509.1"/>
    <property type="molecule type" value="Genomic_DNA"/>
</dbReference>
<sequence>MFSLPLPFVVVLFLAFFLLSLILADKPWTLTRLAFAGLLGLGILHGSVTGLVWSYDLTWLRPALPILASLLPVATWLAFRSMAQSARRLHPTRIALHLIPTLVIVPLAFTGSLLIDPIIVASFVTHGVILWRMGAQGPDGFQKTLLHRALSASRAAMGAGVLLILNALVDISIIVDFQLTGGRHVLTILSAISVLILLLLAVVAATGINAASEDEPEEEDAPRPQLPAVTEDHKDTLRKVDTLMQDTRLYTDPDLTLIKIARKLGIPSREISTAINRHNGMNVSQYVNRLRLDEACRLLDTTDQSITEIHLDSGFQTKSNFNREFKRQFGCSPSQWRAGRRDKA</sequence>
<gene>
    <name evidence="7" type="ORF">QF118_02870</name>
</gene>
<proteinExistence type="predicted"/>
<evidence type="ECO:0000313" key="7">
    <source>
        <dbReference type="EMBL" id="WGW04509.1"/>
    </source>
</evidence>
<evidence type="ECO:0000313" key="8">
    <source>
        <dbReference type="Proteomes" id="UP001241605"/>
    </source>
</evidence>
<reference evidence="7 8" key="1">
    <citation type="submission" date="2023-05" db="EMBL/GenBank/DDBJ databases">
        <title>YMD87, complete Genome.</title>
        <authorList>
            <person name="Zhang J."/>
            <person name="Xu X."/>
        </authorList>
    </citation>
    <scope>NUCLEOTIDE SEQUENCE [LARGE SCALE GENOMIC DNA]</scope>
    <source>
        <strain evidence="7 8">YMD87</strain>
    </source>
</reference>
<dbReference type="Pfam" id="PF12833">
    <property type="entry name" value="HTH_18"/>
    <property type="match status" value="1"/>
</dbReference>
<keyword evidence="2" id="KW-0238">DNA-binding</keyword>
<dbReference type="RefSeq" id="WP_282301144.1">
    <property type="nucleotide sequence ID" value="NZ_CP124616.1"/>
</dbReference>
<dbReference type="SUPFAM" id="SSF46689">
    <property type="entry name" value="Homeodomain-like"/>
    <property type="match status" value="1"/>
</dbReference>
<keyword evidence="5" id="KW-0472">Membrane</keyword>
<dbReference type="InterPro" id="IPR018060">
    <property type="entry name" value="HTH_AraC"/>
</dbReference>
<name>A0ABY8QIZ4_9RHOB</name>
<feature type="transmembrane region" description="Helical" evidence="5">
    <location>
        <begin position="155"/>
        <end position="175"/>
    </location>
</feature>
<keyword evidence="5" id="KW-1133">Transmembrane helix</keyword>
<feature type="region of interest" description="Disordered" evidence="4">
    <location>
        <begin position="211"/>
        <end position="231"/>
    </location>
</feature>
<evidence type="ECO:0000256" key="4">
    <source>
        <dbReference type="SAM" id="MobiDB-lite"/>
    </source>
</evidence>
<organism evidence="7 8">
    <name type="scientific">Tropicibacter oceani</name>
    <dbReference type="NCBI Taxonomy" id="3058420"/>
    <lineage>
        <taxon>Bacteria</taxon>
        <taxon>Pseudomonadati</taxon>
        <taxon>Pseudomonadota</taxon>
        <taxon>Alphaproteobacteria</taxon>
        <taxon>Rhodobacterales</taxon>
        <taxon>Roseobacteraceae</taxon>
        <taxon>Tropicibacter</taxon>
    </lineage>
</organism>
<feature type="domain" description="HTH araC/xylS-type" evidence="6">
    <location>
        <begin position="238"/>
        <end position="339"/>
    </location>
</feature>
<dbReference type="InterPro" id="IPR020449">
    <property type="entry name" value="Tscrpt_reg_AraC-type_HTH"/>
</dbReference>
<dbReference type="PRINTS" id="PR00032">
    <property type="entry name" value="HTHARAC"/>
</dbReference>
<dbReference type="PANTHER" id="PTHR43280">
    <property type="entry name" value="ARAC-FAMILY TRANSCRIPTIONAL REGULATOR"/>
    <property type="match status" value="1"/>
</dbReference>
<accession>A0ABY8QIZ4</accession>
<dbReference type="PANTHER" id="PTHR43280:SF29">
    <property type="entry name" value="ARAC-FAMILY TRANSCRIPTIONAL REGULATOR"/>
    <property type="match status" value="1"/>
</dbReference>
<evidence type="ECO:0000256" key="1">
    <source>
        <dbReference type="ARBA" id="ARBA00023015"/>
    </source>
</evidence>
<dbReference type="Proteomes" id="UP001241605">
    <property type="component" value="Chromosome"/>
</dbReference>
<feature type="transmembrane region" description="Helical" evidence="5">
    <location>
        <begin position="33"/>
        <end position="53"/>
    </location>
</feature>
<evidence type="ECO:0000256" key="2">
    <source>
        <dbReference type="ARBA" id="ARBA00023125"/>
    </source>
</evidence>
<dbReference type="Gene3D" id="1.10.10.60">
    <property type="entry name" value="Homeodomain-like"/>
    <property type="match status" value="2"/>
</dbReference>